<dbReference type="OrthoDB" id="1184647at2"/>
<evidence type="ECO:0000313" key="1">
    <source>
        <dbReference type="EMBL" id="GER58492.1"/>
    </source>
</evidence>
<organism evidence="1 2">
    <name type="scientific">Patiriisocius marinus</name>
    <dbReference type="NCBI Taxonomy" id="1397112"/>
    <lineage>
        <taxon>Bacteria</taxon>
        <taxon>Pseudomonadati</taxon>
        <taxon>Bacteroidota</taxon>
        <taxon>Flavobacteriia</taxon>
        <taxon>Flavobacteriales</taxon>
        <taxon>Flavobacteriaceae</taxon>
        <taxon>Patiriisocius</taxon>
    </lineage>
</organism>
<dbReference type="PROSITE" id="PS51257">
    <property type="entry name" value="PROKAR_LIPOPROTEIN"/>
    <property type="match status" value="1"/>
</dbReference>
<accession>A0A5J4IW03</accession>
<sequence>MKFFTVLLIVFTTFLACEKASLYEVPHGEEVAYNSNDTMLESNVKTNSIAFIAGFDEDENTYYTNATRYFKNQQIPVVEELYSLDEIIAYLNMSTKTYKNIHIISHSNPWAGISLKVSKDGNRITVHNLDTALNSKSIPIVTHGVDEHTNIIFHSCGLGENTELAQLLKQAFTNTVSPQLIASPYFNVFGGNYVPHYLAKPYYVSYPTGHSPGPLALSEEMKTIYPKVTIDWNTALTTRKETTATEIYSYRFNVPVEWEFTFEDVSEIPSLETRDDIMDFVSEQDEMAMALYELDIPLEKYRWIIKISEEKKTLLIKGKTTILCVLDPIENSNDAGNYAVPEITNENLYTVF</sequence>
<protein>
    <recommendedName>
        <fullName evidence="3">DUF4347 domain-containing protein</fullName>
    </recommendedName>
</protein>
<dbReference type="RefSeq" id="WP_151672565.1">
    <property type="nucleotide sequence ID" value="NZ_BKCG01000001.1"/>
</dbReference>
<reference evidence="1 2" key="1">
    <citation type="submission" date="2019-08" db="EMBL/GenBank/DDBJ databases">
        <title>Draft genome sequence of Ulvibacter marinus type strain NBRC 109484.</title>
        <authorList>
            <person name="Kawano K."/>
            <person name="Ushijima N."/>
            <person name="Kihara M."/>
            <person name="Itoh H."/>
        </authorList>
    </citation>
    <scope>NUCLEOTIDE SEQUENCE [LARGE SCALE GENOMIC DNA]</scope>
    <source>
        <strain evidence="1 2">NBRC 109484</strain>
    </source>
</reference>
<dbReference type="EMBL" id="BKCG01000001">
    <property type="protein sequence ID" value="GER58492.1"/>
    <property type="molecule type" value="Genomic_DNA"/>
</dbReference>
<keyword evidence="2" id="KW-1185">Reference proteome</keyword>
<dbReference type="AlphaFoldDB" id="A0A5J4IW03"/>
<evidence type="ECO:0008006" key="3">
    <source>
        <dbReference type="Google" id="ProtNLM"/>
    </source>
</evidence>
<evidence type="ECO:0000313" key="2">
    <source>
        <dbReference type="Proteomes" id="UP000326509"/>
    </source>
</evidence>
<gene>
    <name evidence="1" type="ORF">ULMA_06000</name>
</gene>
<dbReference type="Proteomes" id="UP000326509">
    <property type="component" value="Unassembled WGS sequence"/>
</dbReference>
<comment type="caution">
    <text evidence="1">The sequence shown here is derived from an EMBL/GenBank/DDBJ whole genome shotgun (WGS) entry which is preliminary data.</text>
</comment>
<proteinExistence type="predicted"/>
<name>A0A5J4IW03_9FLAO</name>